<dbReference type="Pfam" id="PF08811">
    <property type="entry name" value="DUF1800"/>
    <property type="match status" value="1"/>
</dbReference>
<proteinExistence type="predicted"/>
<comment type="caution">
    <text evidence="1">The sequence shown here is derived from an EMBL/GenBank/DDBJ whole genome shotgun (WGS) entry which is preliminary data.</text>
</comment>
<evidence type="ECO:0000313" key="1">
    <source>
        <dbReference type="EMBL" id="MBH9554363.1"/>
    </source>
</evidence>
<protein>
    <submittedName>
        <fullName evidence="1">DUF1800 domain-containing protein</fullName>
    </submittedName>
</protein>
<keyword evidence="2" id="KW-1185">Reference proteome</keyword>
<reference evidence="1" key="1">
    <citation type="submission" date="2020-12" db="EMBL/GenBank/DDBJ databases">
        <title>The genome sequence of Inhella sp. 4Y17.</title>
        <authorList>
            <person name="Liu Y."/>
        </authorList>
    </citation>
    <scope>NUCLEOTIDE SEQUENCE</scope>
    <source>
        <strain evidence="1">4Y10</strain>
    </source>
</reference>
<dbReference type="PANTHER" id="PTHR43737:SF1">
    <property type="entry name" value="DUF1501 DOMAIN-CONTAINING PROTEIN"/>
    <property type="match status" value="1"/>
</dbReference>
<dbReference type="AlphaFoldDB" id="A0A931J2P0"/>
<evidence type="ECO:0000313" key="2">
    <source>
        <dbReference type="Proteomes" id="UP000620139"/>
    </source>
</evidence>
<dbReference type="Proteomes" id="UP000620139">
    <property type="component" value="Unassembled WGS sequence"/>
</dbReference>
<gene>
    <name evidence="1" type="ORF">I7X43_16090</name>
</gene>
<name>A0A931J2P0_9BURK</name>
<dbReference type="EMBL" id="JAEDAL010000014">
    <property type="protein sequence ID" value="MBH9554363.1"/>
    <property type="molecule type" value="Genomic_DNA"/>
</dbReference>
<accession>A0A931J2P0</accession>
<sequence length="588" mass="62895">MDWAENVYSPFFPSHEPDLRADPFTYRYYPSTQNYLGVAADASGVSRVYIFGPISGGVLADVGALADFSERVLAGVAPASDALAARFLSQATLGYTEADIAALRAAGGYRAWLQAEMAKPISTSNWDWLVSKGYDTNANAMTGLAGFDSSIWQRLITAPDGLRQRMALALSEFFVVGVDGVTGNWKPFRMAAYWDLLAANAFGNYRTLLEQVTLSVAMGNYLNMAGNQKENAATGRVPDENYAREVMQLFSIGLVELNLDGTPKLNSQGQPIETYTQDMVTQLARVFTGWDFDRSGSGTTVPEFARKPMVLNANLHSNLAASFLGVTVPANTAGAAALKIALDTLAAHPNVGPFLGKQLIQRLVTSNPSPYYVARVAKVFNDNGQGVRGDLGAVVRAVLLDDEARDPAKLSDPSWGKLREPMLRAIQWARAFKANSLTGNWNLGNTSDPSRSLGQSPQRSPSVFNYFRPGYVPAGSAIGTASLVAPEFQLSNETSVAGYLNAMQNVVGSGHSDVKPNYVSELAVAADANALLDRVVVLLNGTALSTTSRATILGALNAIAATSDTGKANRVYAAVFLVLASPDYLVQK</sequence>
<dbReference type="InterPro" id="IPR014917">
    <property type="entry name" value="DUF1800"/>
</dbReference>
<organism evidence="1 2">
    <name type="scientific">Inhella gelatinilytica</name>
    <dbReference type="NCBI Taxonomy" id="2795030"/>
    <lineage>
        <taxon>Bacteria</taxon>
        <taxon>Pseudomonadati</taxon>
        <taxon>Pseudomonadota</taxon>
        <taxon>Betaproteobacteria</taxon>
        <taxon>Burkholderiales</taxon>
        <taxon>Sphaerotilaceae</taxon>
        <taxon>Inhella</taxon>
    </lineage>
</organism>
<dbReference type="PANTHER" id="PTHR43737">
    <property type="entry name" value="BLL7424 PROTEIN"/>
    <property type="match status" value="1"/>
</dbReference>